<dbReference type="InterPro" id="IPR005743">
    <property type="entry name" value="GyrA"/>
</dbReference>
<evidence type="ECO:0000313" key="12">
    <source>
        <dbReference type="EMBL" id="QNP40859.1"/>
    </source>
</evidence>
<dbReference type="PANTHER" id="PTHR43493">
    <property type="entry name" value="DNA GYRASE/TOPOISOMERASE SUBUNIT A"/>
    <property type="match status" value="1"/>
</dbReference>
<dbReference type="Pfam" id="PF03989">
    <property type="entry name" value="DNA_gyraseA_C"/>
    <property type="match status" value="6"/>
</dbReference>
<feature type="short sequence motif" description="GyrA-box" evidence="8">
    <location>
        <begin position="560"/>
        <end position="566"/>
    </location>
</feature>
<dbReference type="GO" id="GO:0005524">
    <property type="term" value="F:ATP binding"/>
    <property type="evidence" value="ECO:0007669"/>
    <property type="project" value="UniProtKB-UniRule"/>
</dbReference>
<dbReference type="Gene3D" id="3.90.199.10">
    <property type="entry name" value="Topoisomerase II, domain 5"/>
    <property type="match status" value="1"/>
</dbReference>
<dbReference type="InterPro" id="IPR050220">
    <property type="entry name" value="Type_II_DNA_Topoisomerases"/>
</dbReference>
<dbReference type="Proteomes" id="UP000516018">
    <property type="component" value="Chromosome"/>
</dbReference>
<dbReference type="GO" id="GO:0009330">
    <property type="term" value="C:DNA topoisomerase type II (double strand cut, ATP-hydrolyzing) complex"/>
    <property type="evidence" value="ECO:0007669"/>
    <property type="project" value="TreeGrafter"/>
</dbReference>
<proteinExistence type="inferred from homology"/>
<evidence type="ECO:0000256" key="4">
    <source>
        <dbReference type="ARBA" id="ARBA00022840"/>
    </source>
</evidence>
<dbReference type="EMBL" id="CP060820">
    <property type="protein sequence ID" value="QNP40859.1"/>
    <property type="molecule type" value="Genomic_DNA"/>
</dbReference>
<dbReference type="Gene3D" id="2.120.10.90">
    <property type="entry name" value="DNA gyrase/topoisomerase IV, subunit A, C-terminal"/>
    <property type="match status" value="1"/>
</dbReference>
<dbReference type="InterPro" id="IPR002205">
    <property type="entry name" value="Topo_IIA_dom_A"/>
</dbReference>
<accession>A0A7H0FXU3</accession>
<evidence type="ECO:0000256" key="3">
    <source>
        <dbReference type="ARBA" id="ARBA00022741"/>
    </source>
</evidence>
<dbReference type="FunFam" id="2.120.10.90:FF:000004">
    <property type="entry name" value="DNA gyrase subunit A"/>
    <property type="match status" value="1"/>
</dbReference>
<dbReference type="GO" id="GO:0006265">
    <property type="term" value="P:DNA topological change"/>
    <property type="evidence" value="ECO:0007669"/>
    <property type="project" value="UniProtKB-UniRule"/>
</dbReference>
<dbReference type="InterPro" id="IPR035516">
    <property type="entry name" value="Gyrase/topoIV_suA_C"/>
</dbReference>
<evidence type="ECO:0000313" key="13">
    <source>
        <dbReference type="Proteomes" id="UP000516018"/>
    </source>
</evidence>
<dbReference type="SUPFAM" id="SSF56719">
    <property type="entry name" value="Type II DNA topoisomerase"/>
    <property type="match status" value="1"/>
</dbReference>
<name>A0A7H0FXU3_9GAMM</name>
<evidence type="ECO:0000256" key="2">
    <source>
        <dbReference type="ARBA" id="ARBA00008263"/>
    </source>
</evidence>
<evidence type="ECO:0000256" key="9">
    <source>
        <dbReference type="PROSITE-ProRule" id="PRU01384"/>
    </source>
</evidence>
<dbReference type="HAMAP" id="MF_01897">
    <property type="entry name" value="GyrA"/>
    <property type="match status" value="1"/>
</dbReference>
<comment type="subcellular location">
    <subcellularLocation>
        <location evidence="8">Cytoplasm</location>
    </subcellularLocation>
</comment>
<sequence length="888" mass="97806">MAELAKEIIPVNLEDEMRRSYLDYAMSVIVGRALPDVRDGLKPVHRRVLFAMNELGAHSNKPYYKSARIVGDVIGKYHPHGDTAVYDTLVRMAQPFSLRYMLVDGQGNFGSIDGDSAAAMRYTEARMSRLSHELMADIDKETVDFQPNYDEKELEPTVMPTRVPNLLVNGSAGIAVGMATNIPPHNLGEVVDATIALIDDPTIDIDGLMQYIPGPDFPTAGIINGVGGIQLAYRTGRGRVRMRAKAEIEVNEDTGREAIAVTEIPYMVNKARLIEKIAELVKEKKLEGISELRDESDKDGMRIYIEVKRGESAEVVLNNLYQQTQMESVFGINMVALVDGRPQLLNLKQILEAFVRHRREVVTRRTIFELRKARQRAHILEGLTVALANIDEMIELIKTSANPNEARDRMLARTWEAGLVGALLAATGAEASRPEDLPHGVGLIDGRYQLTEVQAQQILEMRLHRLTGLEQDKLTEEYKQLLETIRGLIEILENPAVLLEVIRTELRNLKEEFNDARRSEIRASEEDLDILDLIAPEDVVVTLSHAGYAKRQPVSAYRAQKRGGRGRSAASTKDEDFIDKLWLVNTHDTLLTFTSAGRVFWLSVHQLPDAGPNARGRPIINWIPLEAGEQVQAVVPVREYEEGKFVFFATRNGTVKKTPLTEFAFRLQKGKIAINLDDGDALVNAELTNGSRDIMLFASNGKAVRFAESEVRSMGRTATGVRGIRLAAGEEVEGEGEGDEAVFTGGAKVVSLIVVDGDGDILTASERGYGKRTPVEEYPCKSRGTQGVIALKTTERNGQLVGAVQLSDHHEVLLISDGGTLVRTRAAEISQVSRNTQGVTLMRLAADESLQAIERLDASLDDEGEEGEVLAGVVPVASTDGLPTESAD</sequence>
<dbReference type="PROSITE" id="PS52040">
    <property type="entry name" value="TOPO_IIA"/>
    <property type="match status" value="1"/>
</dbReference>
<keyword evidence="10" id="KW-0175">Coiled coil</keyword>
<evidence type="ECO:0000256" key="8">
    <source>
        <dbReference type="HAMAP-Rule" id="MF_01897"/>
    </source>
</evidence>
<dbReference type="KEGG" id="lsx:H8B22_00915"/>
<evidence type="ECO:0000256" key="6">
    <source>
        <dbReference type="ARBA" id="ARBA00023125"/>
    </source>
</evidence>
<dbReference type="NCBIfam" id="NF004043">
    <property type="entry name" value="PRK05560.1"/>
    <property type="match status" value="1"/>
</dbReference>
<protein>
    <recommendedName>
        <fullName evidence="8">DNA gyrase subunit A</fullName>
        <ecNumber evidence="8">5.6.2.2</ecNumber>
    </recommendedName>
</protein>
<comment type="similarity">
    <text evidence="2 8">Belongs to the type II topoisomerase GyrA/ParC subunit family.</text>
</comment>
<dbReference type="FunFam" id="3.30.1360.40:FF:000002">
    <property type="entry name" value="DNA gyrase subunit A"/>
    <property type="match status" value="1"/>
</dbReference>
<comment type="catalytic activity">
    <reaction evidence="1 8 9">
        <text>ATP-dependent breakage, passage and rejoining of double-stranded DNA.</text>
        <dbReference type="EC" id="5.6.2.2"/>
    </reaction>
</comment>
<evidence type="ECO:0000256" key="5">
    <source>
        <dbReference type="ARBA" id="ARBA00023029"/>
    </source>
</evidence>
<comment type="subunit">
    <text evidence="8">Heterotetramer, composed of two GyrA and two GyrB chains. In the heterotetramer, GyrA contains the active site tyrosine that forms a transient covalent intermediate with DNA, while GyrB binds cofactors and catalyzes ATP hydrolysis.</text>
</comment>
<dbReference type="NCBIfam" id="NF004044">
    <property type="entry name" value="PRK05561.1"/>
    <property type="match status" value="1"/>
</dbReference>
<dbReference type="Gene3D" id="1.10.268.10">
    <property type="entry name" value="Topoisomerase, domain 3"/>
    <property type="match status" value="1"/>
</dbReference>
<evidence type="ECO:0000256" key="7">
    <source>
        <dbReference type="ARBA" id="ARBA00023235"/>
    </source>
</evidence>
<organism evidence="12 13">
    <name type="scientific">Agrilutibacter terrestris</name>
    <dbReference type="NCBI Taxonomy" id="2865112"/>
    <lineage>
        <taxon>Bacteria</taxon>
        <taxon>Pseudomonadati</taxon>
        <taxon>Pseudomonadota</taxon>
        <taxon>Gammaproteobacteria</taxon>
        <taxon>Lysobacterales</taxon>
        <taxon>Lysobacteraceae</taxon>
        <taxon>Agrilutibacter</taxon>
    </lineage>
</organism>
<dbReference type="RefSeq" id="WP_187712297.1">
    <property type="nucleotide sequence ID" value="NZ_CP060820.1"/>
</dbReference>
<dbReference type="NCBIfam" id="TIGR01063">
    <property type="entry name" value="gyrA"/>
    <property type="match status" value="1"/>
</dbReference>
<dbReference type="GO" id="GO:0003677">
    <property type="term" value="F:DNA binding"/>
    <property type="evidence" value="ECO:0007669"/>
    <property type="project" value="UniProtKB-UniRule"/>
</dbReference>
<keyword evidence="8" id="KW-0963">Cytoplasm</keyword>
<dbReference type="SMART" id="SM00434">
    <property type="entry name" value="TOP4c"/>
    <property type="match status" value="1"/>
</dbReference>
<dbReference type="InterPro" id="IPR006691">
    <property type="entry name" value="GyrA/parC_rep"/>
</dbReference>
<keyword evidence="13" id="KW-1185">Reference proteome</keyword>
<keyword evidence="3 8" id="KW-0547">Nucleotide-binding</keyword>
<evidence type="ECO:0000259" key="11">
    <source>
        <dbReference type="PROSITE" id="PS52040"/>
    </source>
</evidence>
<dbReference type="Gene3D" id="3.30.1360.40">
    <property type="match status" value="1"/>
</dbReference>
<keyword evidence="4 8" id="KW-0067">ATP-binding</keyword>
<evidence type="ECO:0000256" key="1">
    <source>
        <dbReference type="ARBA" id="ARBA00000185"/>
    </source>
</evidence>
<dbReference type="AlphaFoldDB" id="A0A7H0FXU3"/>
<feature type="domain" description="Topo IIA-type catalytic" evidence="11">
    <location>
        <begin position="34"/>
        <end position="533"/>
    </location>
</feature>
<dbReference type="CDD" id="cd00187">
    <property type="entry name" value="TOP4c"/>
    <property type="match status" value="1"/>
</dbReference>
<gene>
    <name evidence="8 12" type="primary">gyrA</name>
    <name evidence="12" type="ORF">H8B22_00915</name>
</gene>
<dbReference type="InterPro" id="IPR013760">
    <property type="entry name" value="Topo_IIA-like_dom_sf"/>
</dbReference>
<keyword evidence="5 8" id="KW-0799">Topoisomerase</keyword>
<dbReference type="Pfam" id="PF00521">
    <property type="entry name" value="DNA_topoisoIV"/>
    <property type="match status" value="1"/>
</dbReference>
<evidence type="ECO:0000256" key="10">
    <source>
        <dbReference type="SAM" id="Coils"/>
    </source>
</evidence>
<comment type="miscellaneous">
    <text evidence="8">Few gyrases are as efficient as E.coli at forming negative supercoils. Not all organisms have 2 type II topoisomerases; in organisms with a single type II topoisomerase this enzyme also has to decatenate newly replicated chromosomes.</text>
</comment>
<dbReference type="InterPro" id="IPR013757">
    <property type="entry name" value="Topo_IIA_A_a_sf"/>
</dbReference>
<feature type="active site" description="O-(5'-phospho-DNA)-tyrosine intermediate" evidence="8 9">
    <location>
        <position position="122"/>
    </location>
</feature>
<keyword evidence="7 8" id="KW-0413">Isomerase</keyword>
<keyword evidence="6 8" id="KW-0238">DNA-binding</keyword>
<dbReference type="GO" id="GO:0034335">
    <property type="term" value="F:DNA negative supercoiling activity"/>
    <property type="evidence" value="ECO:0007669"/>
    <property type="project" value="UniProtKB-ARBA"/>
</dbReference>
<dbReference type="GO" id="GO:0005694">
    <property type="term" value="C:chromosome"/>
    <property type="evidence" value="ECO:0007669"/>
    <property type="project" value="InterPro"/>
</dbReference>
<dbReference type="EC" id="5.6.2.2" evidence="8"/>
<reference evidence="12 13" key="1">
    <citation type="submission" date="2020-08" db="EMBL/GenBank/DDBJ databases">
        <title>Lysobacter sp. II4 sp. nov., isolated from soil.</title>
        <authorList>
            <person name="Woo C.Y."/>
            <person name="Kim J."/>
        </authorList>
    </citation>
    <scope>NUCLEOTIDE SEQUENCE [LARGE SCALE GENOMIC DNA]</scope>
    <source>
        <strain evidence="12 13">II4</strain>
    </source>
</reference>
<comment type="function">
    <text evidence="8">A type II topoisomerase that negatively supercoils closed circular double-stranded (ds) DNA in an ATP-dependent manner to modulate DNA topology and maintain chromosomes in an underwound state. Negative supercoiling favors strand separation, and DNA replication, transcription, recombination and repair, all of which involve strand separation. Also able to catalyze the interconversion of other topological isomers of dsDNA rings, including catenanes and knotted rings. Type II topoisomerases break and join 2 DNA strands simultaneously in an ATP-dependent manner.</text>
</comment>
<dbReference type="FunFam" id="3.90.199.10:FF:000001">
    <property type="entry name" value="DNA gyrase subunit A"/>
    <property type="match status" value="1"/>
</dbReference>
<dbReference type="GO" id="GO:0006261">
    <property type="term" value="P:DNA-templated DNA replication"/>
    <property type="evidence" value="ECO:0007669"/>
    <property type="project" value="UniProtKB-UniRule"/>
</dbReference>
<dbReference type="PANTHER" id="PTHR43493:SF5">
    <property type="entry name" value="DNA GYRASE SUBUNIT A, CHLOROPLASTIC_MITOCHONDRIAL"/>
    <property type="match status" value="1"/>
</dbReference>
<feature type="coiled-coil region" evidence="10">
    <location>
        <begin position="499"/>
        <end position="526"/>
    </location>
</feature>
<dbReference type="SUPFAM" id="SSF101904">
    <property type="entry name" value="GyrA/ParC C-terminal domain-like"/>
    <property type="match status" value="1"/>
</dbReference>
<dbReference type="InterPro" id="IPR013758">
    <property type="entry name" value="Topo_IIA_A/C_ab"/>
</dbReference>
<dbReference type="GO" id="GO:0005737">
    <property type="term" value="C:cytoplasm"/>
    <property type="evidence" value="ECO:0007669"/>
    <property type="project" value="UniProtKB-SubCell"/>
</dbReference>